<dbReference type="PANTHER" id="PTHR36842:SF1">
    <property type="entry name" value="PROTEIN TOLB"/>
    <property type="match status" value="1"/>
</dbReference>
<dbReference type="Pfam" id="PF07676">
    <property type="entry name" value="PD40"/>
    <property type="match status" value="1"/>
</dbReference>
<comment type="similarity">
    <text evidence="1">Belongs to the TolB family.</text>
</comment>
<keyword evidence="2" id="KW-1133">Transmembrane helix</keyword>
<dbReference type="InterPro" id="IPR011659">
    <property type="entry name" value="WD40"/>
</dbReference>
<gene>
    <name evidence="3" type="ORF">ENP86_04985</name>
</gene>
<accession>A0A7V1EHT7</accession>
<proteinExistence type="inferred from homology"/>
<feature type="transmembrane region" description="Helical" evidence="2">
    <location>
        <begin position="353"/>
        <end position="378"/>
    </location>
</feature>
<dbReference type="InterPro" id="IPR011042">
    <property type="entry name" value="6-blade_b-propeller_TolB-like"/>
</dbReference>
<evidence type="ECO:0000256" key="1">
    <source>
        <dbReference type="ARBA" id="ARBA00009820"/>
    </source>
</evidence>
<evidence type="ECO:0000256" key="2">
    <source>
        <dbReference type="SAM" id="Phobius"/>
    </source>
</evidence>
<dbReference type="PANTHER" id="PTHR36842">
    <property type="entry name" value="PROTEIN TOLB HOMOLOG"/>
    <property type="match status" value="1"/>
</dbReference>
<evidence type="ECO:0000313" key="3">
    <source>
        <dbReference type="EMBL" id="HDY58891.1"/>
    </source>
</evidence>
<protein>
    <submittedName>
        <fullName evidence="3">Uncharacterized protein</fullName>
    </submittedName>
</protein>
<dbReference type="EMBL" id="DSKY01000014">
    <property type="protein sequence ID" value="HDY58891.1"/>
    <property type="molecule type" value="Genomic_DNA"/>
</dbReference>
<name>A0A7V1EHT7_UNCW3</name>
<dbReference type="Gene3D" id="2.130.10.10">
    <property type="entry name" value="YVTN repeat-like/Quinoprotein amine dehydrogenase"/>
    <property type="match status" value="1"/>
</dbReference>
<dbReference type="Gene3D" id="2.120.10.30">
    <property type="entry name" value="TolB, C-terminal domain"/>
    <property type="match status" value="1"/>
</dbReference>
<reference evidence="3" key="1">
    <citation type="journal article" date="2020" name="mSystems">
        <title>Genome- and Community-Level Interaction Insights into Carbon Utilization and Element Cycling Functions of Hydrothermarchaeota in Hydrothermal Sediment.</title>
        <authorList>
            <person name="Zhou Z."/>
            <person name="Liu Y."/>
            <person name="Xu W."/>
            <person name="Pan J."/>
            <person name="Luo Z.H."/>
            <person name="Li M."/>
        </authorList>
    </citation>
    <scope>NUCLEOTIDE SEQUENCE [LARGE SCALE GENOMIC DNA]</scope>
    <source>
        <strain evidence="3">SpSt-258</strain>
    </source>
</reference>
<dbReference type="AlphaFoldDB" id="A0A7V1EHT7"/>
<dbReference type="InterPro" id="IPR015943">
    <property type="entry name" value="WD40/YVTN_repeat-like_dom_sf"/>
</dbReference>
<keyword evidence="2" id="KW-0472">Membrane</keyword>
<sequence>MKLGKIAIVFILFFFLCSSDKIIIDDTRNYIAFHRNPEAGNIIDFDVWLININTKEETRITQNLEYWEYAPIWTSDSELLCLIEPQEKTMTETDIVYINFRTGKRKLLDFWTWRDDLGSDGVSADLRGNIYYADHGADLVYRISLKEKEHNAKEILSITSLKRLGLAEVVEAVISPDGTKLLLVASDSAKYERLTKARKFFYDDIYLYEFANNSLIKLISGDSTYEDPIWIGNDTIVFCSNCDGNYELYLMGLNAKNVICLTSTENISEMEPTVSPDHQQIAYMRYQGEYRFKDVEIWIMKEIEIIKIKPANLAFIVSAFYFFGGILTALVSLTLTLGSSRYYYGVSYIIRTLIYFLILFPVVGFILGFLFAFIYNLIAKYTGGIKVMIREDVDRATESS</sequence>
<feature type="transmembrane region" description="Helical" evidence="2">
    <location>
        <begin position="313"/>
        <end position="333"/>
    </location>
</feature>
<dbReference type="SUPFAM" id="SSF82171">
    <property type="entry name" value="DPP6 N-terminal domain-like"/>
    <property type="match status" value="1"/>
</dbReference>
<keyword evidence="2" id="KW-0812">Transmembrane</keyword>
<comment type="caution">
    <text evidence="3">The sequence shown here is derived from an EMBL/GenBank/DDBJ whole genome shotgun (WGS) entry which is preliminary data.</text>
</comment>
<organism evidence="3">
    <name type="scientific">candidate division WOR-3 bacterium</name>
    <dbReference type="NCBI Taxonomy" id="2052148"/>
    <lineage>
        <taxon>Bacteria</taxon>
        <taxon>Bacteria division WOR-3</taxon>
    </lineage>
</organism>